<dbReference type="AlphaFoldDB" id="D3Q637"/>
<comment type="catalytic activity">
    <reaction evidence="5">
        <text>N,N-dimethyl-1,4-phenylenediamine + anthranilate + 2 NAD(+) = 2-(4-dimethylaminophenyl)diazenylbenzoate + 2 NADH + 2 H(+)</text>
        <dbReference type="Rhea" id="RHEA:55872"/>
        <dbReference type="ChEBI" id="CHEBI:15378"/>
        <dbReference type="ChEBI" id="CHEBI:15783"/>
        <dbReference type="ChEBI" id="CHEBI:16567"/>
        <dbReference type="ChEBI" id="CHEBI:57540"/>
        <dbReference type="ChEBI" id="CHEBI:57945"/>
        <dbReference type="ChEBI" id="CHEBI:71579"/>
        <dbReference type="EC" id="1.7.1.17"/>
    </reaction>
    <physiologicalReaction direction="right-to-left" evidence="5">
        <dbReference type="Rhea" id="RHEA:55874"/>
    </physiologicalReaction>
</comment>
<dbReference type="HOGENOM" id="CLU_088964_0_1_11"/>
<dbReference type="SUPFAM" id="SSF52218">
    <property type="entry name" value="Flavoproteins"/>
    <property type="match status" value="1"/>
</dbReference>
<name>D3Q637_STANL</name>
<dbReference type="InterPro" id="IPR029039">
    <property type="entry name" value="Flavoprotein-like_sf"/>
</dbReference>
<dbReference type="PANTHER" id="PTHR43741:SF4">
    <property type="entry name" value="FMN-DEPENDENT NADH:QUINONE OXIDOREDUCTASE"/>
    <property type="match status" value="1"/>
</dbReference>
<dbReference type="InterPro" id="IPR003680">
    <property type="entry name" value="Flavodoxin_fold"/>
</dbReference>
<dbReference type="Proteomes" id="UP000000844">
    <property type="component" value="Chromosome"/>
</dbReference>
<dbReference type="Pfam" id="PF02525">
    <property type="entry name" value="Flavodoxin_2"/>
    <property type="match status" value="1"/>
</dbReference>
<keyword evidence="4 6" id="KW-0520">NAD</keyword>
<keyword evidence="3 6" id="KW-0560">Oxidoreductase</keyword>
<dbReference type="InterPro" id="IPR023048">
    <property type="entry name" value="NADH:quinone_OxRdtase_FMN_depd"/>
</dbReference>
<dbReference type="OrthoDB" id="9805013at2"/>
<evidence type="ECO:0000256" key="2">
    <source>
        <dbReference type="ARBA" id="ARBA00022643"/>
    </source>
</evidence>
<organism evidence="8 9">
    <name type="scientific">Stackebrandtia nassauensis (strain DSM 44728 / CIP 108903 / NRRL B-16338 / NBRC 102104 / LLR-40K-21)</name>
    <dbReference type="NCBI Taxonomy" id="446470"/>
    <lineage>
        <taxon>Bacteria</taxon>
        <taxon>Bacillati</taxon>
        <taxon>Actinomycetota</taxon>
        <taxon>Actinomycetes</taxon>
        <taxon>Glycomycetales</taxon>
        <taxon>Glycomycetaceae</taxon>
        <taxon>Stackebrandtia</taxon>
    </lineage>
</organism>
<gene>
    <name evidence="6" type="primary">azoR</name>
    <name evidence="8" type="ordered locus">Snas_2531</name>
</gene>
<evidence type="ECO:0000313" key="8">
    <source>
        <dbReference type="EMBL" id="ADD42212.1"/>
    </source>
</evidence>
<evidence type="ECO:0000256" key="6">
    <source>
        <dbReference type="HAMAP-Rule" id="MF_01216"/>
    </source>
</evidence>
<comment type="function">
    <text evidence="6">Quinone reductase that provides resistance to thiol-specific stress caused by electrophilic quinones.</text>
</comment>
<evidence type="ECO:0000313" key="9">
    <source>
        <dbReference type="Proteomes" id="UP000000844"/>
    </source>
</evidence>
<keyword evidence="9" id="KW-1185">Reference proteome</keyword>
<feature type="binding site" evidence="6">
    <location>
        <begin position="16"/>
        <end position="18"/>
    </location>
    <ligand>
        <name>FMN</name>
        <dbReference type="ChEBI" id="CHEBI:58210"/>
    </ligand>
</feature>
<dbReference type="KEGG" id="sna:Snas_2531"/>
<dbReference type="GO" id="GO:0016655">
    <property type="term" value="F:oxidoreductase activity, acting on NAD(P)H, quinone or similar compound as acceptor"/>
    <property type="evidence" value="ECO:0007669"/>
    <property type="project" value="InterPro"/>
</dbReference>
<comment type="subunit">
    <text evidence="6">Homodimer.</text>
</comment>
<feature type="domain" description="Flavodoxin-like fold" evidence="7">
    <location>
        <begin position="4"/>
        <end position="179"/>
    </location>
</feature>
<comment type="catalytic activity">
    <reaction evidence="6">
        <text>2 a quinone + NADH + H(+) = 2 a 1,4-benzosemiquinone + NAD(+)</text>
        <dbReference type="Rhea" id="RHEA:65952"/>
        <dbReference type="ChEBI" id="CHEBI:15378"/>
        <dbReference type="ChEBI" id="CHEBI:57540"/>
        <dbReference type="ChEBI" id="CHEBI:57945"/>
        <dbReference type="ChEBI" id="CHEBI:132124"/>
        <dbReference type="ChEBI" id="CHEBI:134225"/>
    </reaction>
</comment>
<evidence type="ECO:0000256" key="5">
    <source>
        <dbReference type="ARBA" id="ARBA00048542"/>
    </source>
</evidence>
<sequence>MSVLLHVDSSINGDNSHSRKVTATFAKEWQAANPQGRYIYRDVAADPIPHIDAVTYGAINSPESEHTPEQAEAFGPAKHIIDEVVAADTILLGVPMYNFSVPSHLKAWMDRIAIGRFFADDDGKSELSDKKFVIATSRGGSYAPGTPRHHFDHQEPYLERFFEFLGAKDLTFLHTEMALSHVVPALAQFKHIYDETHAEAHKRARDLATA</sequence>
<dbReference type="EC" id="1.7.1.17" evidence="6"/>
<keyword evidence="2 6" id="KW-0288">FMN</keyword>
<dbReference type="InterPro" id="IPR050104">
    <property type="entry name" value="FMN-dep_NADH:Q_OxRdtase_AzoR1"/>
</dbReference>
<dbReference type="EC" id="1.6.5.-" evidence="6"/>
<dbReference type="GO" id="GO:0010181">
    <property type="term" value="F:FMN binding"/>
    <property type="evidence" value="ECO:0007669"/>
    <property type="project" value="UniProtKB-UniRule"/>
</dbReference>
<accession>D3Q637</accession>
<feature type="binding site" evidence="6">
    <location>
        <begin position="96"/>
        <end position="99"/>
    </location>
    <ligand>
        <name>FMN</name>
        <dbReference type="ChEBI" id="CHEBI:58210"/>
    </ligand>
</feature>
<dbReference type="STRING" id="446470.Snas_2531"/>
<feature type="binding site" evidence="6">
    <location>
        <begin position="137"/>
        <end position="140"/>
    </location>
    <ligand>
        <name>FMN</name>
        <dbReference type="ChEBI" id="CHEBI:58210"/>
    </ligand>
</feature>
<reference evidence="8 9" key="1">
    <citation type="journal article" date="2009" name="Stand. Genomic Sci.">
        <title>Complete genome sequence of Stackebrandtia nassauensis type strain (LLR-40K-21).</title>
        <authorList>
            <person name="Munk C."/>
            <person name="Lapidus A."/>
            <person name="Copeland A."/>
            <person name="Jando M."/>
            <person name="Mayilraj S."/>
            <person name="Glavina Del Rio T."/>
            <person name="Nolan M."/>
            <person name="Chen F."/>
            <person name="Lucas S."/>
            <person name="Tice H."/>
            <person name="Cheng J.F."/>
            <person name="Han C."/>
            <person name="Detter J.C."/>
            <person name="Bruce D."/>
            <person name="Goodwin L."/>
            <person name="Chain P."/>
            <person name="Pitluck S."/>
            <person name="Goker M."/>
            <person name="Ovchinikova G."/>
            <person name="Pati A."/>
            <person name="Ivanova N."/>
            <person name="Mavromatis K."/>
            <person name="Chen A."/>
            <person name="Palaniappan K."/>
            <person name="Land M."/>
            <person name="Hauser L."/>
            <person name="Chang Y.J."/>
            <person name="Jeffries C.D."/>
            <person name="Bristow J."/>
            <person name="Eisen J.A."/>
            <person name="Markowitz V."/>
            <person name="Hugenholtz P."/>
            <person name="Kyrpides N.C."/>
            <person name="Klenk H.P."/>
        </authorList>
    </citation>
    <scope>NUCLEOTIDE SEQUENCE [LARGE SCALE GENOMIC DNA]</scope>
    <source>
        <strain evidence="9">DSM 44728 / CIP 108903 / NRRL B-16338 / NBRC 102104 / LLR-40K-21</strain>
    </source>
</reference>
<dbReference type="HAMAP" id="MF_01216">
    <property type="entry name" value="Azoreductase_type1"/>
    <property type="match status" value="1"/>
</dbReference>
<feature type="binding site" evidence="6">
    <location>
        <position position="10"/>
    </location>
    <ligand>
        <name>FMN</name>
        <dbReference type="ChEBI" id="CHEBI:58210"/>
    </ligand>
</feature>
<dbReference type="PANTHER" id="PTHR43741">
    <property type="entry name" value="FMN-DEPENDENT NADH-AZOREDUCTASE 1"/>
    <property type="match status" value="1"/>
</dbReference>
<evidence type="ECO:0000259" key="7">
    <source>
        <dbReference type="Pfam" id="PF02525"/>
    </source>
</evidence>
<evidence type="ECO:0000256" key="4">
    <source>
        <dbReference type="ARBA" id="ARBA00023027"/>
    </source>
</evidence>
<evidence type="ECO:0000256" key="3">
    <source>
        <dbReference type="ARBA" id="ARBA00023002"/>
    </source>
</evidence>
<evidence type="ECO:0000256" key="1">
    <source>
        <dbReference type="ARBA" id="ARBA00022630"/>
    </source>
</evidence>
<dbReference type="Gene3D" id="3.40.50.360">
    <property type="match status" value="1"/>
</dbReference>
<dbReference type="eggNOG" id="COG1182">
    <property type="taxonomic scope" value="Bacteria"/>
</dbReference>
<comment type="cofactor">
    <cofactor evidence="6">
        <name>FMN</name>
        <dbReference type="ChEBI" id="CHEBI:58210"/>
    </cofactor>
    <text evidence="6">Binds 1 FMN per subunit.</text>
</comment>
<protein>
    <recommendedName>
        <fullName evidence="6">FMN dependent NADH:quinone oxidoreductase</fullName>
        <ecNumber evidence="6">1.6.5.-</ecNumber>
    </recommendedName>
    <alternativeName>
        <fullName evidence="6">Azo-dye reductase</fullName>
    </alternativeName>
    <alternativeName>
        <fullName evidence="6">FMN-dependent NADH-azo compound oxidoreductase</fullName>
    </alternativeName>
    <alternativeName>
        <fullName evidence="6">FMN-dependent NADH-azoreductase</fullName>
        <ecNumber evidence="6">1.7.1.17</ecNumber>
    </alternativeName>
</protein>
<keyword evidence="1 6" id="KW-0285">Flavoprotein</keyword>
<dbReference type="RefSeq" id="WP_013017783.1">
    <property type="nucleotide sequence ID" value="NC_013947.1"/>
</dbReference>
<dbReference type="EMBL" id="CP001778">
    <property type="protein sequence ID" value="ADD42212.1"/>
    <property type="molecule type" value="Genomic_DNA"/>
</dbReference>
<comment type="function">
    <text evidence="6">Also exhibits azoreductase activity. Catalyzes the reductive cleavage of the azo bond in aromatic azo compounds to the corresponding amines.</text>
</comment>
<dbReference type="GO" id="GO:0009055">
    <property type="term" value="F:electron transfer activity"/>
    <property type="evidence" value="ECO:0007669"/>
    <property type="project" value="UniProtKB-UniRule"/>
</dbReference>
<proteinExistence type="inferred from homology"/>
<comment type="similarity">
    <text evidence="6">Belongs to the azoreductase type 1 family.</text>
</comment>
<dbReference type="GO" id="GO:0016652">
    <property type="term" value="F:oxidoreductase activity, acting on NAD(P)H as acceptor"/>
    <property type="evidence" value="ECO:0007669"/>
    <property type="project" value="UniProtKB-UniRule"/>
</dbReference>